<reference evidence="11" key="1">
    <citation type="submission" date="2018-09" db="EMBL/GenBank/DDBJ databases">
        <title>Identification and expression analysis of chemosensory genes in citrus fruit fly Bactrocera minax.</title>
        <authorList>
            <person name="Lu Y."/>
            <person name="Yu T."/>
            <person name="Cheng J."/>
        </authorList>
    </citation>
    <scope>NUCLEOTIDE SEQUENCE</scope>
    <source>
        <strain evidence="11">Bmi006479</strain>
    </source>
</reference>
<keyword evidence="2" id="KW-1003">Cell membrane</keyword>
<evidence type="ECO:0000256" key="4">
    <source>
        <dbReference type="ARBA" id="ARBA00022692"/>
    </source>
</evidence>
<keyword evidence="9 10" id="KW-0807">Transducer</keyword>
<dbReference type="GO" id="GO:0005549">
    <property type="term" value="F:odorant binding"/>
    <property type="evidence" value="ECO:0007669"/>
    <property type="project" value="InterPro"/>
</dbReference>
<name>A0A3G2LEI4_9MUSC</name>
<dbReference type="PANTHER" id="PTHR21137:SF35">
    <property type="entry name" value="ODORANT RECEPTOR 19A-RELATED"/>
    <property type="match status" value="1"/>
</dbReference>
<feature type="transmembrane region" description="Helical" evidence="10">
    <location>
        <begin position="71"/>
        <end position="91"/>
    </location>
</feature>
<feature type="transmembrane region" description="Helical" evidence="10">
    <location>
        <begin position="372"/>
        <end position="389"/>
    </location>
</feature>
<gene>
    <name evidence="11" type="primary">OR2a</name>
</gene>
<keyword evidence="7 10" id="KW-0472">Membrane</keyword>
<evidence type="ECO:0000256" key="3">
    <source>
        <dbReference type="ARBA" id="ARBA00022606"/>
    </source>
</evidence>
<keyword evidence="4 10" id="KW-0812">Transmembrane</keyword>
<keyword evidence="3 10" id="KW-0716">Sensory transduction</keyword>
<comment type="similarity">
    <text evidence="10">Belongs to the insect chemoreceptor superfamily. Heteromeric odorant receptor channel (TC 1.A.69) family.</text>
</comment>
<dbReference type="EMBL" id="MH937241">
    <property type="protein sequence ID" value="AYN70656.1"/>
    <property type="molecule type" value="mRNA"/>
</dbReference>
<organism evidence="11">
    <name type="scientific">Bactrocera minax</name>
    <name type="common">Chinese citrus fly</name>
    <dbReference type="NCBI Taxonomy" id="104690"/>
    <lineage>
        <taxon>Eukaryota</taxon>
        <taxon>Metazoa</taxon>
        <taxon>Ecdysozoa</taxon>
        <taxon>Arthropoda</taxon>
        <taxon>Hexapoda</taxon>
        <taxon>Insecta</taxon>
        <taxon>Pterygota</taxon>
        <taxon>Neoptera</taxon>
        <taxon>Endopterygota</taxon>
        <taxon>Diptera</taxon>
        <taxon>Brachycera</taxon>
        <taxon>Muscomorpha</taxon>
        <taxon>Tephritoidea</taxon>
        <taxon>Tephritidae</taxon>
        <taxon>Bactrocera</taxon>
        <taxon>Tetradacus</taxon>
    </lineage>
</organism>
<comment type="subcellular location">
    <subcellularLocation>
        <location evidence="1 10">Cell membrane</location>
        <topology evidence="1 10">Multi-pass membrane protein</topology>
    </subcellularLocation>
</comment>
<dbReference type="GO" id="GO:0007165">
    <property type="term" value="P:signal transduction"/>
    <property type="evidence" value="ECO:0007669"/>
    <property type="project" value="UniProtKB-KW"/>
</dbReference>
<keyword evidence="8 10" id="KW-0675">Receptor</keyword>
<evidence type="ECO:0000256" key="6">
    <source>
        <dbReference type="ARBA" id="ARBA00022989"/>
    </source>
</evidence>
<comment type="caution">
    <text evidence="10">Lacks conserved residue(s) required for the propagation of feature annotation.</text>
</comment>
<dbReference type="GO" id="GO:0005886">
    <property type="term" value="C:plasma membrane"/>
    <property type="evidence" value="ECO:0007669"/>
    <property type="project" value="UniProtKB-SubCell"/>
</dbReference>
<evidence type="ECO:0000256" key="9">
    <source>
        <dbReference type="ARBA" id="ARBA00023224"/>
    </source>
</evidence>
<protein>
    <recommendedName>
        <fullName evidence="10">Odorant receptor</fullName>
    </recommendedName>
</protein>
<keyword evidence="6 10" id="KW-1133">Transmembrane helix</keyword>
<feature type="transmembrane region" description="Helical" evidence="10">
    <location>
        <begin position="33"/>
        <end position="51"/>
    </location>
</feature>
<dbReference type="Pfam" id="PF02949">
    <property type="entry name" value="7tm_6"/>
    <property type="match status" value="1"/>
</dbReference>
<keyword evidence="5 10" id="KW-0552">Olfaction</keyword>
<evidence type="ECO:0000313" key="11">
    <source>
        <dbReference type="EMBL" id="AYN70656.1"/>
    </source>
</evidence>
<evidence type="ECO:0000256" key="10">
    <source>
        <dbReference type="RuleBase" id="RU351113"/>
    </source>
</evidence>
<feature type="transmembrane region" description="Helical" evidence="10">
    <location>
        <begin position="297"/>
        <end position="320"/>
    </location>
</feature>
<evidence type="ECO:0000256" key="5">
    <source>
        <dbReference type="ARBA" id="ARBA00022725"/>
    </source>
</evidence>
<proteinExistence type="evidence at transcript level"/>
<dbReference type="InterPro" id="IPR004117">
    <property type="entry name" value="7tm6_olfct_rcpt"/>
</dbReference>
<feature type="transmembrane region" description="Helical" evidence="10">
    <location>
        <begin position="128"/>
        <end position="151"/>
    </location>
</feature>
<dbReference type="GO" id="GO:0004984">
    <property type="term" value="F:olfactory receptor activity"/>
    <property type="evidence" value="ECO:0007669"/>
    <property type="project" value="InterPro"/>
</dbReference>
<evidence type="ECO:0000256" key="7">
    <source>
        <dbReference type="ARBA" id="ARBA00023136"/>
    </source>
</evidence>
<accession>A0A3G2LEI4</accession>
<dbReference type="AlphaFoldDB" id="A0A3G2LEI4"/>
<dbReference type="PANTHER" id="PTHR21137">
    <property type="entry name" value="ODORANT RECEPTOR"/>
    <property type="match status" value="1"/>
</dbReference>
<evidence type="ECO:0000256" key="8">
    <source>
        <dbReference type="ARBA" id="ARBA00023170"/>
    </source>
</evidence>
<evidence type="ECO:0000256" key="2">
    <source>
        <dbReference type="ARBA" id="ARBA00022475"/>
    </source>
</evidence>
<evidence type="ECO:0000256" key="1">
    <source>
        <dbReference type="ARBA" id="ARBA00004651"/>
    </source>
</evidence>
<sequence length="396" mass="45868">MSLKINSWDAFKYHWCVWDLSGFRGPQKQSTWYIPYKLYTIAITLLFPIYYPTCFTVESLLADNLNDFCEVIYIAMADVTLNIKFLTLFIVRQQLLELRPILKHLDARARTEEEIGVLQDGIDSAKKCFLIILRLFYSAFVTSQLMVIFSVEARLMYPAWYPFDYQASRTKFWIAYGYQTIGFLVQCTQACSVDTYPQAYMRVLTAHIRALSLRVERIGRKNFSYASSELMCLTKDEMKRNYDELVSSIKDHKTIIELFSTIQKPISGTSMAQFVCTGVAQCTIGVYMLYVGFNISIMLNMAVFFVSVTMETLILCYYGDLFCQECEGLSKAIYNCNWTVQSTEFKNALSFFLLRSQRVNILMAGNWIPVKLPTFVMLIIIIEVMSLLIDDYNKIE</sequence>